<proteinExistence type="predicted"/>
<protein>
    <submittedName>
        <fullName evidence="2">Ankyrin repeat-containing protein-like isoform X1</fullName>
    </submittedName>
</protein>
<reference evidence="2" key="1">
    <citation type="journal article" date="2023" name="GigaByte">
        <title>Genome assembly of the bearded iris, Iris pallida Lam.</title>
        <authorList>
            <person name="Bruccoleri R.E."/>
            <person name="Oakeley E.J."/>
            <person name="Faust A.M.E."/>
            <person name="Altorfer M."/>
            <person name="Dessus-Babus S."/>
            <person name="Burckhardt D."/>
            <person name="Oertli M."/>
            <person name="Naumann U."/>
            <person name="Petersen F."/>
            <person name="Wong J."/>
        </authorList>
    </citation>
    <scope>NUCLEOTIDE SEQUENCE</scope>
    <source>
        <strain evidence="2">GSM-AAB239-AS_SAM_17_03QT</strain>
    </source>
</reference>
<evidence type="ECO:0000313" key="3">
    <source>
        <dbReference type="Proteomes" id="UP001140949"/>
    </source>
</evidence>
<feature type="chain" id="PRO_5043847817" evidence="1">
    <location>
        <begin position="20"/>
        <end position="75"/>
    </location>
</feature>
<dbReference type="EMBL" id="JANAVB010043732">
    <property type="protein sequence ID" value="KAJ6792326.1"/>
    <property type="molecule type" value="Genomic_DNA"/>
</dbReference>
<organism evidence="2 3">
    <name type="scientific">Iris pallida</name>
    <name type="common">Sweet iris</name>
    <dbReference type="NCBI Taxonomy" id="29817"/>
    <lineage>
        <taxon>Eukaryota</taxon>
        <taxon>Viridiplantae</taxon>
        <taxon>Streptophyta</taxon>
        <taxon>Embryophyta</taxon>
        <taxon>Tracheophyta</taxon>
        <taxon>Spermatophyta</taxon>
        <taxon>Magnoliopsida</taxon>
        <taxon>Liliopsida</taxon>
        <taxon>Asparagales</taxon>
        <taxon>Iridaceae</taxon>
        <taxon>Iridoideae</taxon>
        <taxon>Irideae</taxon>
        <taxon>Iris</taxon>
    </lineage>
</organism>
<name>A0AAX6DKP3_IRIPA</name>
<feature type="signal peptide" evidence="1">
    <location>
        <begin position="1"/>
        <end position="19"/>
    </location>
</feature>
<evidence type="ECO:0000256" key="1">
    <source>
        <dbReference type="SAM" id="SignalP"/>
    </source>
</evidence>
<reference evidence="2" key="2">
    <citation type="submission" date="2023-04" db="EMBL/GenBank/DDBJ databases">
        <authorList>
            <person name="Bruccoleri R.E."/>
            <person name="Oakeley E.J."/>
            <person name="Faust A.-M."/>
            <person name="Dessus-Babus S."/>
            <person name="Altorfer M."/>
            <person name="Burckhardt D."/>
            <person name="Oertli M."/>
            <person name="Naumann U."/>
            <person name="Petersen F."/>
            <person name="Wong J."/>
        </authorList>
    </citation>
    <scope>NUCLEOTIDE SEQUENCE</scope>
    <source>
        <strain evidence="2">GSM-AAB239-AS_SAM_17_03QT</strain>
        <tissue evidence="2">Leaf</tissue>
    </source>
</reference>
<gene>
    <name evidence="2" type="ORF">M6B38_239855</name>
</gene>
<keyword evidence="1" id="KW-0732">Signal</keyword>
<accession>A0AAX6DKP3</accession>
<keyword evidence="3" id="KW-1185">Reference proteome</keyword>
<dbReference type="AlphaFoldDB" id="A0AAX6DKP3"/>
<sequence>MLLWCRVWTFLASGGSLKCILSMSFCPIHKDDSYHGLDCQMISGEDSNISLIIEAFIVHCHLCLLFDVEVQFIIF</sequence>
<evidence type="ECO:0000313" key="2">
    <source>
        <dbReference type="EMBL" id="KAJ6792326.1"/>
    </source>
</evidence>
<dbReference type="Proteomes" id="UP001140949">
    <property type="component" value="Unassembled WGS sequence"/>
</dbReference>
<comment type="caution">
    <text evidence="2">The sequence shown here is derived from an EMBL/GenBank/DDBJ whole genome shotgun (WGS) entry which is preliminary data.</text>
</comment>